<dbReference type="EMBL" id="CP031733">
    <property type="protein sequence ID" value="AXQ78685.1"/>
    <property type="molecule type" value="Genomic_DNA"/>
</dbReference>
<comment type="similarity">
    <text evidence="1">Belongs to the ROK (NagC/XylR) family.</text>
</comment>
<evidence type="ECO:0000313" key="5">
    <source>
        <dbReference type="Proteomes" id="UP000246115"/>
    </source>
</evidence>
<accession>A0A372KP44</accession>
<proteinExistence type="inferred from homology"/>
<dbReference type="AlphaFoldDB" id="A0A372KP44"/>
<dbReference type="OrthoDB" id="9795247at2"/>
<dbReference type="KEGG" id="schj:DDV21_006130"/>
<dbReference type="EMBL" id="QVQY01000003">
    <property type="protein sequence ID" value="RFU51722.1"/>
    <property type="molecule type" value="Genomic_DNA"/>
</dbReference>
<keyword evidence="7" id="KW-1185">Reference proteome</keyword>
<protein>
    <submittedName>
        <fullName evidence="4">ROK family protein</fullName>
    </submittedName>
</protein>
<evidence type="ECO:0000313" key="7">
    <source>
        <dbReference type="Proteomes" id="UP000264056"/>
    </source>
</evidence>
<reference evidence="5" key="3">
    <citation type="submission" date="2018-08" db="EMBL/GenBank/DDBJ databases">
        <title>Streptococcus chenjunshii sp. nov., isolated from stools sample of the Tibetan antelope in the Qinghai-Tibet plateau, China.</title>
        <authorList>
            <person name="Tian Z."/>
        </authorList>
    </citation>
    <scope>NUCLEOTIDE SEQUENCE [LARGE SCALE GENOMIC DNA]</scope>
    <source>
        <strain evidence="5">Z15</strain>
    </source>
</reference>
<evidence type="ECO:0000256" key="1">
    <source>
        <dbReference type="ARBA" id="ARBA00006479"/>
    </source>
</evidence>
<dbReference type="Proteomes" id="UP000264056">
    <property type="component" value="Unassembled WGS sequence"/>
</dbReference>
<reference evidence="3 7" key="1">
    <citation type="submission" date="2018-08" db="EMBL/GenBank/DDBJ databases">
        <title>Draft genome of Streptococcus sp .nov. Z2.</title>
        <authorList>
            <person name="Tian Z."/>
        </authorList>
    </citation>
    <scope>NUCLEOTIDE SEQUENCE [LARGE SCALE GENOMIC DNA]</scope>
    <source>
        <strain evidence="3 7">Z2</strain>
    </source>
</reference>
<reference evidence="2" key="4">
    <citation type="journal article" date="2019" name="Int. J. Syst. Evol. Microbiol.">
        <title>Streptococcus chenjunshii sp. nov. isolated from feces of Tibetan antelopes.</title>
        <authorList>
            <person name="Tian Z."/>
            <person name="Lu S."/>
            <person name="Jin D."/>
            <person name="Yang J."/>
            <person name="Pu J."/>
            <person name="Lai X.H."/>
            <person name="Bai X.N."/>
            <person name="Wu X.M."/>
            <person name="Li J."/>
            <person name="Wang S."/>
            <person name="Xu J."/>
        </authorList>
    </citation>
    <scope>NUCLEOTIDE SEQUENCE</scope>
    <source>
        <strain evidence="2">Z15</strain>
    </source>
</reference>
<dbReference type="Proteomes" id="UP000262901">
    <property type="component" value="Unassembled WGS sequence"/>
</dbReference>
<dbReference type="InterPro" id="IPR043129">
    <property type="entry name" value="ATPase_NBD"/>
</dbReference>
<dbReference type="PANTHER" id="PTHR18964">
    <property type="entry name" value="ROK (REPRESSOR, ORF, KINASE) FAMILY"/>
    <property type="match status" value="1"/>
</dbReference>
<sequence>MKRILTIDIGGSFIKYALINDKAKLTQAGRCPTPDSMDGFLATLEHLILEHQQQIAGLCIACPGQINARTGFIYKGGLIPYLKSFPLKQFLIDQAHLPVSVINDANAAGLAEARYGQLKHCKCGAALVLGTGVGLALVSNGELLSPKNFELDDIAAKADNKQQLSLKDKFNPEAISSLFSLHLKGLESLWDNKGSAVQFIRESSQFLGLSAEDGQAVFQALTDRQDKELTKRFEDYCREIAYLILNLQTVFHLDRLTIGGGISSQSLLIEEVSHQYHQLLAEETSWSSLASIPIKACHYHNDANLIGAYCHFKNQMAEERRAKSHPFGFGGKEPLQ</sequence>
<dbReference type="RefSeq" id="WP_116877139.1">
    <property type="nucleotide sequence ID" value="NZ_CP031733.1"/>
</dbReference>
<dbReference type="Gene3D" id="3.30.420.40">
    <property type="match status" value="2"/>
</dbReference>
<evidence type="ECO:0000313" key="2">
    <source>
        <dbReference type="EMBL" id="AXQ78685.1"/>
    </source>
</evidence>
<reference evidence="4 6" key="2">
    <citation type="submission" date="2018-08" db="EMBL/GenBank/DDBJ databases">
        <title>Draft genome of Streptococcus sp. nov. Z1.</title>
        <authorList>
            <person name="Tian Z."/>
        </authorList>
    </citation>
    <scope>NUCLEOTIDE SEQUENCE [LARGE SCALE GENOMIC DNA]</scope>
    <source>
        <strain evidence="4">Z1</strain>
        <strain evidence="6">Z1(2018)</strain>
    </source>
</reference>
<dbReference type="InterPro" id="IPR000600">
    <property type="entry name" value="ROK"/>
</dbReference>
<name>A0A372KP44_9STRE</name>
<evidence type="ECO:0000313" key="6">
    <source>
        <dbReference type="Proteomes" id="UP000262901"/>
    </source>
</evidence>
<dbReference type="EMBL" id="QVQZ01000001">
    <property type="protein sequence ID" value="RFU54043.1"/>
    <property type="molecule type" value="Genomic_DNA"/>
</dbReference>
<dbReference type="Proteomes" id="UP000246115">
    <property type="component" value="Chromosome"/>
</dbReference>
<organism evidence="4 6">
    <name type="scientific">Streptococcus chenjunshii</name>
    <dbReference type="NCBI Taxonomy" id="2173853"/>
    <lineage>
        <taxon>Bacteria</taxon>
        <taxon>Bacillati</taxon>
        <taxon>Bacillota</taxon>
        <taxon>Bacilli</taxon>
        <taxon>Lactobacillales</taxon>
        <taxon>Streptococcaceae</taxon>
        <taxon>Streptococcus</taxon>
    </lineage>
</organism>
<evidence type="ECO:0000313" key="3">
    <source>
        <dbReference type="EMBL" id="RFU51722.1"/>
    </source>
</evidence>
<dbReference type="SUPFAM" id="SSF53067">
    <property type="entry name" value="Actin-like ATPase domain"/>
    <property type="match status" value="1"/>
</dbReference>
<evidence type="ECO:0000313" key="4">
    <source>
        <dbReference type="EMBL" id="RFU54043.1"/>
    </source>
</evidence>
<dbReference type="CDD" id="cd24152">
    <property type="entry name" value="ASKHA_NBD_ROK-like"/>
    <property type="match status" value="1"/>
</dbReference>
<accession>A0A346NCE0</accession>
<dbReference type="PANTHER" id="PTHR18964:SF170">
    <property type="entry name" value="SUGAR KINASE"/>
    <property type="match status" value="1"/>
</dbReference>
<dbReference type="Pfam" id="PF00480">
    <property type="entry name" value="ROK"/>
    <property type="match status" value="2"/>
</dbReference>
<gene>
    <name evidence="2" type="ORF">DDV21_006130</name>
    <name evidence="3" type="ORF">DDV22_02410</name>
    <name evidence="4" type="ORF">DDV23_00470</name>
</gene>